<comment type="caution">
    <text evidence="1">The sequence shown here is derived from an EMBL/GenBank/DDBJ whole genome shotgun (WGS) entry which is preliminary data.</text>
</comment>
<dbReference type="PROSITE" id="PS50092">
    <property type="entry name" value="TSP1"/>
    <property type="match status" value="1"/>
</dbReference>
<dbReference type="Proteomes" id="UP000749559">
    <property type="component" value="Unassembled WGS sequence"/>
</dbReference>
<evidence type="ECO:0000313" key="1">
    <source>
        <dbReference type="EMBL" id="CAH1781262.1"/>
    </source>
</evidence>
<gene>
    <name evidence="1" type="ORF">OFUS_LOCUS7857</name>
</gene>
<dbReference type="EMBL" id="CAIIXF020000004">
    <property type="protein sequence ID" value="CAH1781262.1"/>
    <property type="molecule type" value="Genomic_DNA"/>
</dbReference>
<reference evidence="1" key="1">
    <citation type="submission" date="2022-03" db="EMBL/GenBank/DDBJ databases">
        <authorList>
            <person name="Martin C."/>
        </authorList>
    </citation>
    <scope>NUCLEOTIDE SEQUENCE</scope>
</reference>
<proteinExistence type="predicted"/>
<protein>
    <submittedName>
        <fullName evidence="1">Uncharacterized protein</fullName>
    </submittedName>
</protein>
<accession>A0A8J1Y0X4</accession>
<keyword evidence="2" id="KW-1185">Reference proteome</keyword>
<dbReference type="SMART" id="SM00209">
    <property type="entry name" value="TSP1"/>
    <property type="match status" value="2"/>
</dbReference>
<name>A0A8J1Y0X4_OWEFU</name>
<evidence type="ECO:0000313" key="2">
    <source>
        <dbReference type="Proteomes" id="UP000749559"/>
    </source>
</evidence>
<dbReference type="InterPro" id="IPR000884">
    <property type="entry name" value="TSP1_rpt"/>
</dbReference>
<sequence>MMLRGNLLVAILAIVVAVLVSEGIATRYKAVKKVRVRVFKPCVKLCRKEGLGKKKCKSICALKQGYTCGGPCWNSCIRTEDAPPTFVLEFCMNKCASGSSPPPSPPPPPTTRVCRWSAWSVTQQGTCSVTCGTGTRTETQTRTKLYSVSNAGNPECFGSTINQRVVSCTNPQFPVCPQPPPQRRVCRWSAWSVTQQGTCSVTCGTGTRTETQIRSKLFSFSNAGNPECFGSTINQRVVSCTNPQFPVCPQPPPQRLVCNWSVWGTWVYGTCVSNRLPWAPSCPIPGTVACHRTRQCICRGKRTPGAIPQNCIGASIERKSRSCCVGLPPPPTTLPTTPPPACRLGAWTPWVYGTCVRNTLPPTLTCLAPGTTPCQRTRQCVCFGKRTIGAIPQSCIGATIERKSQPCCNAAQPTTPTPTPACRLGAWTPWVYGTCVRNTLPPTLTCLAPGTTPCQRTRQCVCFGKRTIGTIQQSCIGATIERKSQPCCNAAQPTTPTPTPGRETL</sequence>
<organism evidence="1 2">
    <name type="scientific">Owenia fusiformis</name>
    <name type="common">Polychaete worm</name>
    <dbReference type="NCBI Taxonomy" id="6347"/>
    <lineage>
        <taxon>Eukaryota</taxon>
        <taxon>Metazoa</taxon>
        <taxon>Spiralia</taxon>
        <taxon>Lophotrochozoa</taxon>
        <taxon>Annelida</taxon>
        <taxon>Polychaeta</taxon>
        <taxon>Sedentaria</taxon>
        <taxon>Canalipalpata</taxon>
        <taxon>Sabellida</taxon>
        <taxon>Oweniida</taxon>
        <taxon>Oweniidae</taxon>
        <taxon>Owenia</taxon>
    </lineage>
</organism>
<dbReference type="AlphaFoldDB" id="A0A8J1Y0X4"/>